<protein>
    <submittedName>
        <fullName evidence="7">LuxR family transcriptional regulator</fullName>
    </submittedName>
</protein>
<feature type="transmembrane region" description="Helical" evidence="5">
    <location>
        <begin position="167"/>
        <end position="185"/>
    </location>
</feature>
<dbReference type="PANTHER" id="PTHR44688">
    <property type="entry name" value="DNA-BINDING TRANSCRIPTIONAL ACTIVATOR DEVR_DOSR"/>
    <property type="match status" value="1"/>
</dbReference>
<proteinExistence type="predicted"/>
<reference evidence="7 8" key="1">
    <citation type="journal article" date="2018" name="Elife">
        <title>Discovery and characterization of a prevalent human gut bacterial enzyme sufficient for the inactivation of a family of plant toxins.</title>
        <authorList>
            <person name="Koppel N."/>
            <person name="Bisanz J.E."/>
            <person name="Pandelia M.E."/>
            <person name="Turnbaugh P.J."/>
            <person name="Balskus E.P."/>
        </authorList>
    </citation>
    <scope>NUCLEOTIDE SEQUENCE [LARGE SCALE GENOMIC DNA]</scope>
    <source>
        <strain evidence="8">anaerobia AP69FAA</strain>
    </source>
</reference>
<keyword evidence="1" id="KW-0805">Transcription regulation</keyword>
<dbReference type="PROSITE" id="PS50043">
    <property type="entry name" value="HTH_LUXR_2"/>
    <property type="match status" value="1"/>
</dbReference>
<evidence type="ECO:0000256" key="2">
    <source>
        <dbReference type="ARBA" id="ARBA00023125"/>
    </source>
</evidence>
<feature type="transmembrane region" description="Helical" evidence="5">
    <location>
        <begin position="83"/>
        <end position="102"/>
    </location>
</feature>
<feature type="transmembrane region" description="Helical" evidence="5">
    <location>
        <begin position="286"/>
        <end position="307"/>
    </location>
</feature>
<dbReference type="EMBL" id="PPTP01000002">
    <property type="protein sequence ID" value="RDB56863.1"/>
    <property type="molecule type" value="Genomic_DNA"/>
</dbReference>
<keyword evidence="4" id="KW-0175">Coiled coil</keyword>
<keyword evidence="2" id="KW-0238">DNA-binding</keyword>
<dbReference type="CDD" id="cd06170">
    <property type="entry name" value="LuxR_C_like"/>
    <property type="match status" value="1"/>
</dbReference>
<dbReference type="InterPro" id="IPR016032">
    <property type="entry name" value="Sig_transdc_resp-reg_C-effctor"/>
</dbReference>
<dbReference type="Pfam" id="PF00196">
    <property type="entry name" value="GerE"/>
    <property type="match status" value="1"/>
</dbReference>
<feature type="transmembrane region" description="Helical" evidence="5">
    <location>
        <begin position="133"/>
        <end position="155"/>
    </location>
</feature>
<feature type="transmembrane region" description="Helical" evidence="5">
    <location>
        <begin position="221"/>
        <end position="241"/>
    </location>
</feature>
<dbReference type="PANTHER" id="PTHR44688:SF16">
    <property type="entry name" value="DNA-BINDING TRANSCRIPTIONAL ACTIVATOR DEVR_DOSR"/>
    <property type="match status" value="1"/>
</dbReference>
<feature type="domain" description="HTH luxR-type" evidence="6">
    <location>
        <begin position="434"/>
        <end position="499"/>
    </location>
</feature>
<evidence type="ECO:0000259" key="6">
    <source>
        <dbReference type="PROSITE" id="PS50043"/>
    </source>
</evidence>
<evidence type="ECO:0000256" key="5">
    <source>
        <dbReference type="SAM" id="Phobius"/>
    </source>
</evidence>
<dbReference type="SUPFAM" id="SSF46894">
    <property type="entry name" value="C-terminal effector domain of the bipartite response regulators"/>
    <property type="match status" value="1"/>
</dbReference>
<evidence type="ECO:0000256" key="3">
    <source>
        <dbReference type="ARBA" id="ARBA00023163"/>
    </source>
</evidence>
<dbReference type="InterPro" id="IPR000792">
    <property type="entry name" value="Tscrpt_reg_LuxR_C"/>
</dbReference>
<evidence type="ECO:0000256" key="4">
    <source>
        <dbReference type="SAM" id="Coils"/>
    </source>
</evidence>
<keyword evidence="5" id="KW-0472">Membrane</keyword>
<dbReference type="STRING" id="1034345.GCA_000236865_00807"/>
<evidence type="ECO:0000256" key="1">
    <source>
        <dbReference type="ARBA" id="ARBA00023015"/>
    </source>
</evidence>
<dbReference type="GO" id="GO:0006355">
    <property type="term" value="P:regulation of DNA-templated transcription"/>
    <property type="evidence" value="ECO:0007669"/>
    <property type="project" value="InterPro"/>
</dbReference>
<dbReference type="InterPro" id="IPR036388">
    <property type="entry name" value="WH-like_DNA-bd_sf"/>
</dbReference>
<organism evidence="7 8">
    <name type="scientific">Senegalimassilia anaerobia</name>
    <dbReference type="NCBI Taxonomy" id="1473216"/>
    <lineage>
        <taxon>Bacteria</taxon>
        <taxon>Bacillati</taxon>
        <taxon>Actinomycetota</taxon>
        <taxon>Coriobacteriia</taxon>
        <taxon>Coriobacteriales</taxon>
        <taxon>Coriobacteriaceae</taxon>
        <taxon>Senegalimassilia</taxon>
    </lineage>
</organism>
<dbReference type="SMART" id="SM00421">
    <property type="entry name" value="HTH_LUXR"/>
    <property type="match status" value="1"/>
</dbReference>
<keyword evidence="5" id="KW-0812">Transmembrane</keyword>
<name>A0A369LB51_9ACTN</name>
<feature type="transmembrane region" description="Helical" evidence="5">
    <location>
        <begin position="253"/>
        <end position="274"/>
    </location>
</feature>
<feature type="transmembrane region" description="Helical" evidence="5">
    <location>
        <begin position="30"/>
        <end position="48"/>
    </location>
</feature>
<comment type="caution">
    <text evidence="7">The sequence shown here is derived from an EMBL/GenBank/DDBJ whole genome shotgun (WGS) entry which is preliminary data.</text>
</comment>
<accession>A0A369LB51</accession>
<dbReference type="PRINTS" id="PR00038">
    <property type="entry name" value="HTHLUXR"/>
</dbReference>
<dbReference type="Gene3D" id="1.10.10.10">
    <property type="entry name" value="Winged helix-like DNA-binding domain superfamily/Winged helix DNA-binding domain"/>
    <property type="match status" value="1"/>
</dbReference>
<dbReference type="OrthoDB" id="3171335at2"/>
<keyword evidence="3" id="KW-0804">Transcription</keyword>
<evidence type="ECO:0000313" key="8">
    <source>
        <dbReference type="Proteomes" id="UP000253792"/>
    </source>
</evidence>
<evidence type="ECO:0000313" key="7">
    <source>
        <dbReference type="EMBL" id="RDB56863.1"/>
    </source>
</evidence>
<feature type="transmembrane region" description="Helical" evidence="5">
    <location>
        <begin position="192"/>
        <end position="215"/>
    </location>
</feature>
<sequence length="500" mass="55019">MRTCVALEALCVLLLPLAHIAGAFWPNVHFWLCAAVTFFASFAIFYWLRRARGCGSTTAVLYVFSALAISEVEIYVCSLIGTYGFYVAAALSLLQFPCMLSARKNKLANDIESFTPNDDFFGFATTLLSSKRFLTATATSIGVLSIVDGFLRGYPDGTPIAFQPATRVAYGLLTIAICVIVISLMMHKRKSVMTVGIFILLELFACAALVLYAAFPDMPDIGAVFTTTLNALLVAFTWYIIIAFMSFGWRDPYYYALGGWIVWLGCRAIARVTLINVQSLSTNDLLINAIMGTCVVISTQVALGQFLKVSQMEADERHDLHVRRMERLEKQLSRAQANVEALTILKNNAGEYSECAACANAAPMGAGAVGTPNPLQCAGVMPIESVDQDETADESRNAQPGSKHGMRLVQLMDLDEGDSIADIRKATMRDNAEQMGKQFLLSDREVEVLALYALGWTQKRVAEELYISPSTAHAHIKRIYAKTGLHSRQEILDFMDQYTS</sequence>
<keyword evidence="8" id="KW-1185">Reference proteome</keyword>
<dbReference type="AlphaFoldDB" id="A0A369LB51"/>
<dbReference type="GO" id="GO:0003677">
    <property type="term" value="F:DNA binding"/>
    <property type="evidence" value="ECO:0007669"/>
    <property type="project" value="UniProtKB-KW"/>
</dbReference>
<feature type="coiled-coil region" evidence="4">
    <location>
        <begin position="318"/>
        <end position="345"/>
    </location>
</feature>
<keyword evidence="5" id="KW-1133">Transmembrane helix</keyword>
<dbReference type="Proteomes" id="UP000253792">
    <property type="component" value="Unassembled WGS sequence"/>
</dbReference>
<gene>
    <name evidence="7" type="ORF">C1880_01895</name>
</gene>